<organism evidence="2 3">
    <name type="scientific">Microctonus aethiopoides</name>
    <dbReference type="NCBI Taxonomy" id="144406"/>
    <lineage>
        <taxon>Eukaryota</taxon>
        <taxon>Metazoa</taxon>
        <taxon>Ecdysozoa</taxon>
        <taxon>Arthropoda</taxon>
        <taxon>Hexapoda</taxon>
        <taxon>Insecta</taxon>
        <taxon>Pterygota</taxon>
        <taxon>Neoptera</taxon>
        <taxon>Endopterygota</taxon>
        <taxon>Hymenoptera</taxon>
        <taxon>Apocrita</taxon>
        <taxon>Ichneumonoidea</taxon>
        <taxon>Braconidae</taxon>
        <taxon>Euphorinae</taxon>
        <taxon>Microctonus</taxon>
    </lineage>
</organism>
<gene>
    <name evidence="2" type="ORF">PV328_011076</name>
</gene>
<dbReference type="AlphaFoldDB" id="A0AA39EZX8"/>
<evidence type="ECO:0000256" key="1">
    <source>
        <dbReference type="SAM" id="MobiDB-lite"/>
    </source>
</evidence>
<comment type="caution">
    <text evidence="2">The sequence shown here is derived from an EMBL/GenBank/DDBJ whole genome shotgun (WGS) entry which is preliminary data.</text>
</comment>
<feature type="compositionally biased region" description="Acidic residues" evidence="1">
    <location>
        <begin position="14"/>
        <end position="37"/>
    </location>
</feature>
<reference evidence="2" key="2">
    <citation type="submission" date="2023-03" db="EMBL/GenBank/DDBJ databases">
        <authorList>
            <person name="Inwood S.N."/>
            <person name="Skelly J.G."/>
            <person name="Guhlin J."/>
            <person name="Harrop T.W.R."/>
            <person name="Goldson S.G."/>
            <person name="Dearden P.K."/>
        </authorList>
    </citation>
    <scope>NUCLEOTIDE SEQUENCE</scope>
    <source>
        <strain evidence="2">Irish</strain>
        <tissue evidence="2">Whole body</tissue>
    </source>
</reference>
<sequence length="117" mass="13583">MSNGNSEADQQVEAADDDDDDDDYDDDDDVVNDEAEEIATRQREDISVMLENNLNIEETPRARVPSNMPRMPRYEVSRRAMLTFRDVENSIKKFSGDDHLDIKQWLRNIEELAEIYG</sequence>
<accession>A0AA39EZX8</accession>
<evidence type="ECO:0000313" key="2">
    <source>
        <dbReference type="EMBL" id="KAK0157318.1"/>
    </source>
</evidence>
<keyword evidence="3" id="KW-1185">Reference proteome</keyword>
<reference evidence="2" key="1">
    <citation type="journal article" date="2023" name="bioRxiv">
        <title>Scaffold-level genome assemblies of two parasitoid biocontrol wasps reveal the parthenogenesis mechanism and an associated novel virus.</title>
        <authorList>
            <person name="Inwood S."/>
            <person name="Skelly J."/>
            <person name="Guhlin J."/>
            <person name="Harrop T."/>
            <person name="Goldson S."/>
            <person name="Dearden P."/>
        </authorList>
    </citation>
    <scope>NUCLEOTIDE SEQUENCE</scope>
    <source>
        <strain evidence="2">Irish</strain>
        <tissue evidence="2">Whole body</tissue>
    </source>
</reference>
<evidence type="ECO:0000313" key="3">
    <source>
        <dbReference type="Proteomes" id="UP001168990"/>
    </source>
</evidence>
<dbReference type="Proteomes" id="UP001168990">
    <property type="component" value="Unassembled WGS sequence"/>
</dbReference>
<protein>
    <submittedName>
        <fullName evidence="2">Uncharacterized protein</fullName>
    </submittedName>
</protein>
<name>A0AA39EZX8_9HYME</name>
<proteinExistence type="predicted"/>
<dbReference type="EMBL" id="JAQQBS010001425">
    <property type="protein sequence ID" value="KAK0157318.1"/>
    <property type="molecule type" value="Genomic_DNA"/>
</dbReference>
<feature type="region of interest" description="Disordered" evidence="1">
    <location>
        <begin position="1"/>
        <end position="38"/>
    </location>
</feature>